<dbReference type="AlphaFoldDB" id="A0AA97CUR5"/>
<dbReference type="RefSeq" id="WP_420040732.1">
    <property type="nucleotide sequence ID" value="NZ_CP128986.1"/>
</dbReference>
<dbReference type="EMBL" id="CP128986">
    <property type="protein sequence ID" value="WOC11416.1"/>
    <property type="molecule type" value="Genomic_DNA"/>
</dbReference>
<accession>A0AA97CUR5</accession>
<proteinExistence type="predicted"/>
<sequence>MATNPPDRGDDRQRIRKLAQAAMNADQTVGQVESLLADMGPLLVGLTKTATVLDGTLANMDATIATMDATLSKVDATVDQMATVVGRLEAVTSRVEQVVLVAEAAIRPLGVVESAGRAIIGRLGLLSRD</sequence>
<evidence type="ECO:0008006" key="2">
    <source>
        <dbReference type="Google" id="ProtNLM"/>
    </source>
</evidence>
<gene>
    <name evidence="1" type="ORF">MP11Mi_04840</name>
</gene>
<protein>
    <recommendedName>
        <fullName evidence="2">ATPase</fullName>
    </recommendedName>
</protein>
<reference evidence="1" key="1">
    <citation type="submission" date="2023-06" db="EMBL/GenBank/DDBJ databases">
        <title>Gordonia sp. nov. and Pseudochrobactrum sp. nov., two species isolated from the burying beetle Nicrophorus vespilloides.</title>
        <authorList>
            <person name="Poehlein A."/>
            <person name="Guzman J."/>
            <person name="Daniel R."/>
            <person name="Vilcinskas A."/>
        </authorList>
    </citation>
    <scope>NUCLEOTIDE SEQUENCE</scope>
    <source>
        <strain evidence="1">MP11Mi</strain>
    </source>
</reference>
<evidence type="ECO:0000313" key="1">
    <source>
        <dbReference type="EMBL" id="WOC11416.1"/>
    </source>
</evidence>
<name>A0AA97CUR5_9ACTN</name>
<organism evidence="1">
    <name type="scientific">Gordonia sp. MP11Mi</name>
    <dbReference type="NCBI Taxonomy" id="3022769"/>
    <lineage>
        <taxon>Bacteria</taxon>
        <taxon>Bacillati</taxon>
        <taxon>Actinomycetota</taxon>
        <taxon>Actinomycetes</taxon>
        <taxon>Mycobacteriales</taxon>
        <taxon>Gordoniaceae</taxon>
        <taxon>Gordonia</taxon>
    </lineage>
</organism>